<evidence type="ECO:0000313" key="3">
    <source>
        <dbReference type="Proteomes" id="UP001596500"/>
    </source>
</evidence>
<dbReference type="EMBL" id="JBHTBW010000033">
    <property type="protein sequence ID" value="MFC7441735.1"/>
    <property type="molecule type" value="Genomic_DNA"/>
</dbReference>
<dbReference type="PANTHER" id="PTHR24221">
    <property type="entry name" value="ATP-BINDING CASSETTE SUB-FAMILY B"/>
    <property type="match status" value="1"/>
</dbReference>
<dbReference type="InterPro" id="IPR039421">
    <property type="entry name" value="Type_1_exporter"/>
</dbReference>
<dbReference type="Pfam" id="PF00005">
    <property type="entry name" value="ABC_tran"/>
    <property type="match status" value="1"/>
</dbReference>
<dbReference type="PANTHER" id="PTHR24221:SF654">
    <property type="entry name" value="ATP-BINDING CASSETTE SUB-FAMILY B MEMBER 6"/>
    <property type="match status" value="1"/>
</dbReference>
<dbReference type="RefSeq" id="WP_379865172.1">
    <property type="nucleotide sequence ID" value="NZ_JBHTBW010000033.1"/>
</dbReference>
<gene>
    <name evidence="2" type="ORF">ACFQNG_11490</name>
</gene>
<sequence>MPSAQVDTSSYQDRIAVLFQDFNRYNLTVRENIGFGRISELSATKHITAAATKAGIHPTIEQLPKQYASELGKFFNEGNELSGGQWQKLAIARAFFRNSDLIILDEPTSALDPRAEIEIIDHFFSMAQDKAIILITHRLGPVSQADEILVMEDGKVVEQGSHAELISLGGNYAKMYETQSRWYQAN</sequence>
<dbReference type="Gene3D" id="3.40.50.300">
    <property type="entry name" value="P-loop containing nucleotide triphosphate hydrolases"/>
    <property type="match status" value="1"/>
</dbReference>
<dbReference type="SUPFAM" id="SSF52540">
    <property type="entry name" value="P-loop containing nucleoside triphosphate hydrolases"/>
    <property type="match status" value="1"/>
</dbReference>
<evidence type="ECO:0000259" key="1">
    <source>
        <dbReference type="PROSITE" id="PS50893"/>
    </source>
</evidence>
<accession>A0ABW2RL84</accession>
<name>A0ABW2RL84_9BACL</name>
<organism evidence="2 3">
    <name type="scientific">Laceyella putida</name>
    <dbReference type="NCBI Taxonomy" id="110101"/>
    <lineage>
        <taxon>Bacteria</taxon>
        <taxon>Bacillati</taxon>
        <taxon>Bacillota</taxon>
        <taxon>Bacilli</taxon>
        <taxon>Bacillales</taxon>
        <taxon>Thermoactinomycetaceae</taxon>
        <taxon>Laceyella</taxon>
    </lineage>
</organism>
<reference evidence="3" key="1">
    <citation type="journal article" date="2019" name="Int. J. Syst. Evol. Microbiol.">
        <title>The Global Catalogue of Microorganisms (GCM) 10K type strain sequencing project: providing services to taxonomists for standard genome sequencing and annotation.</title>
        <authorList>
            <consortium name="The Broad Institute Genomics Platform"/>
            <consortium name="The Broad Institute Genome Sequencing Center for Infectious Disease"/>
            <person name="Wu L."/>
            <person name="Ma J."/>
        </authorList>
    </citation>
    <scope>NUCLEOTIDE SEQUENCE [LARGE SCALE GENOMIC DNA]</scope>
    <source>
        <strain evidence="3">CGMCC 1.12942</strain>
    </source>
</reference>
<dbReference type="Proteomes" id="UP001596500">
    <property type="component" value="Unassembled WGS sequence"/>
</dbReference>
<keyword evidence="2" id="KW-0067">ATP-binding</keyword>
<dbReference type="InterPro" id="IPR017871">
    <property type="entry name" value="ABC_transporter-like_CS"/>
</dbReference>
<dbReference type="PROSITE" id="PS00211">
    <property type="entry name" value="ABC_TRANSPORTER_1"/>
    <property type="match status" value="1"/>
</dbReference>
<evidence type="ECO:0000313" key="2">
    <source>
        <dbReference type="EMBL" id="MFC7441735.1"/>
    </source>
</evidence>
<keyword evidence="2" id="KW-0547">Nucleotide-binding</keyword>
<protein>
    <submittedName>
        <fullName evidence="2">ATP-binding cassette domain-containing protein</fullName>
    </submittedName>
</protein>
<dbReference type="InterPro" id="IPR003439">
    <property type="entry name" value="ABC_transporter-like_ATP-bd"/>
</dbReference>
<dbReference type="PROSITE" id="PS50893">
    <property type="entry name" value="ABC_TRANSPORTER_2"/>
    <property type="match status" value="1"/>
</dbReference>
<proteinExistence type="predicted"/>
<comment type="caution">
    <text evidence="2">The sequence shown here is derived from an EMBL/GenBank/DDBJ whole genome shotgun (WGS) entry which is preliminary data.</text>
</comment>
<dbReference type="GO" id="GO:0005524">
    <property type="term" value="F:ATP binding"/>
    <property type="evidence" value="ECO:0007669"/>
    <property type="project" value="UniProtKB-KW"/>
</dbReference>
<dbReference type="InterPro" id="IPR027417">
    <property type="entry name" value="P-loop_NTPase"/>
</dbReference>
<feature type="domain" description="ABC transporter" evidence="1">
    <location>
        <begin position="6"/>
        <end position="178"/>
    </location>
</feature>
<keyword evidence="3" id="KW-1185">Reference proteome</keyword>